<gene>
    <name evidence="2" type="ORF">IAI60_17675</name>
</gene>
<organism evidence="2 3">
    <name type="scientific">Roseomonas marmotae</name>
    <dbReference type="NCBI Taxonomy" id="2768161"/>
    <lineage>
        <taxon>Bacteria</taxon>
        <taxon>Pseudomonadati</taxon>
        <taxon>Pseudomonadota</taxon>
        <taxon>Alphaproteobacteria</taxon>
        <taxon>Acetobacterales</taxon>
        <taxon>Roseomonadaceae</taxon>
        <taxon>Roseomonas</taxon>
    </lineage>
</organism>
<dbReference type="SUPFAM" id="SSF50630">
    <property type="entry name" value="Acid proteases"/>
    <property type="match status" value="2"/>
</dbReference>
<dbReference type="EMBL" id="JACTNF010000022">
    <property type="protein sequence ID" value="MBO1076444.1"/>
    <property type="molecule type" value="Genomic_DNA"/>
</dbReference>
<accession>A0ABS3KG73</accession>
<proteinExistence type="predicted"/>
<dbReference type="PROSITE" id="PS51257">
    <property type="entry name" value="PROKAR_LIPOPROTEIN"/>
    <property type="match status" value="1"/>
</dbReference>
<keyword evidence="2" id="KW-0378">Hydrolase</keyword>
<keyword evidence="2" id="KW-0645">Protease</keyword>
<reference evidence="2 3" key="1">
    <citation type="submission" date="2020-09" db="EMBL/GenBank/DDBJ databases">
        <title>Roseomonas.</title>
        <authorList>
            <person name="Zhu W."/>
        </authorList>
    </citation>
    <scope>NUCLEOTIDE SEQUENCE [LARGE SCALE GENOMIC DNA]</scope>
    <source>
        <strain evidence="2 3">1311</strain>
    </source>
</reference>
<evidence type="ECO:0000256" key="1">
    <source>
        <dbReference type="SAM" id="SignalP"/>
    </source>
</evidence>
<comment type="caution">
    <text evidence="2">The sequence shown here is derived from an EMBL/GenBank/DDBJ whole genome shotgun (WGS) entry which is preliminary data.</text>
</comment>
<sequence>MVTPRHWLALILAGSLAACAAPCDYRAGDALPVDMRLNVPVVPVEVNGQRMPFVLDTGGTSVAVTPEAVQFLRLPRDPVRKTELRGTGGVSVEQNALLRRMGVGRRQFGNLSLPVAAHPLPGQRLIAGFLGANLLRASEVEMDIPSRRVVLHDARTCLASPPPWPGGYDTIPVEVLQNGWVLMTVELDGTAVPALLDTGAGHTSIRRSTAVALGVPEAMLSVAPARLLLGIGPSRMEARVHRFATVRIGQEVLRDMPVSVVERPDDFPFGIVLGQDYIGARRLWLCYARQSLYVQRPLRVTDAN</sequence>
<dbReference type="InterPro" id="IPR034122">
    <property type="entry name" value="Retropepsin-like_bacterial"/>
</dbReference>
<name>A0ABS3KG73_9PROT</name>
<dbReference type="RefSeq" id="WP_207449444.1">
    <property type="nucleotide sequence ID" value="NZ_CP061091.1"/>
</dbReference>
<feature type="signal peptide" evidence="1">
    <location>
        <begin position="1"/>
        <end position="20"/>
    </location>
</feature>
<dbReference type="GO" id="GO:0008233">
    <property type="term" value="F:peptidase activity"/>
    <property type="evidence" value="ECO:0007669"/>
    <property type="project" value="UniProtKB-KW"/>
</dbReference>
<evidence type="ECO:0000313" key="2">
    <source>
        <dbReference type="EMBL" id="MBO1076444.1"/>
    </source>
</evidence>
<dbReference type="Proteomes" id="UP001518990">
    <property type="component" value="Unassembled WGS sequence"/>
</dbReference>
<dbReference type="GO" id="GO:0006508">
    <property type="term" value="P:proteolysis"/>
    <property type="evidence" value="ECO:0007669"/>
    <property type="project" value="UniProtKB-KW"/>
</dbReference>
<keyword evidence="1" id="KW-0732">Signal</keyword>
<dbReference type="Gene3D" id="2.40.70.10">
    <property type="entry name" value="Acid Proteases"/>
    <property type="match status" value="2"/>
</dbReference>
<protein>
    <submittedName>
        <fullName evidence="2">Aspartyl protease family protein</fullName>
    </submittedName>
</protein>
<dbReference type="Pfam" id="PF13650">
    <property type="entry name" value="Asp_protease_2"/>
    <property type="match status" value="2"/>
</dbReference>
<dbReference type="InterPro" id="IPR021109">
    <property type="entry name" value="Peptidase_aspartic_dom_sf"/>
</dbReference>
<feature type="chain" id="PRO_5046660899" evidence="1">
    <location>
        <begin position="21"/>
        <end position="304"/>
    </location>
</feature>
<evidence type="ECO:0000313" key="3">
    <source>
        <dbReference type="Proteomes" id="UP001518990"/>
    </source>
</evidence>
<keyword evidence="3" id="KW-1185">Reference proteome</keyword>
<dbReference type="CDD" id="cd05483">
    <property type="entry name" value="retropepsin_like_bacteria"/>
    <property type="match status" value="2"/>
</dbReference>